<keyword evidence="9" id="KW-0732">Signal</keyword>
<evidence type="ECO:0000256" key="7">
    <source>
        <dbReference type="ARBA" id="ARBA00023180"/>
    </source>
</evidence>
<evidence type="ECO:0000256" key="5">
    <source>
        <dbReference type="ARBA" id="ARBA00023136"/>
    </source>
</evidence>
<dbReference type="Proteomes" id="UP000007801">
    <property type="component" value="Unassembled WGS sequence"/>
</dbReference>
<dbReference type="GO" id="GO:0005886">
    <property type="term" value="C:plasma membrane"/>
    <property type="evidence" value="ECO:0007669"/>
    <property type="project" value="UniProtKB-SubCell"/>
</dbReference>
<evidence type="ECO:0000313" key="10">
    <source>
        <dbReference type="EMBL" id="KPU77718.1"/>
    </source>
</evidence>
<evidence type="ECO:0008006" key="12">
    <source>
        <dbReference type="Google" id="ProtNLM"/>
    </source>
</evidence>
<keyword evidence="6" id="KW-0675">Receptor</keyword>
<keyword evidence="11" id="KW-1185">Reference proteome</keyword>
<evidence type="ECO:0000256" key="6">
    <source>
        <dbReference type="ARBA" id="ARBA00023170"/>
    </source>
</evidence>
<evidence type="ECO:0000256" key="3">
    <source>
        <dbReference type="ARBA" id="ARBA00022692"/>
    </source>
</evidence>
<evidence type="ECO:0000313" key="11">
    <source>
        <dbReference type="Proteomes" id="UP000007801"/>
    </source>
</evidence>
<feature type="signal peptide" evidence="9">
    <location>
        <begin position="1"/>
        <end position="17"/>
    </location>
</feature>
<evidence type="ECO:0000256" key="9">
    <source>
        <dbReference type="SAM" id="SignalP"/>
    </source>
</evidence>
<gene>
    <name evidence="10" type="primary">Dana\GF27911</name>
    <name evidence="10" type="ORF">GF27911</name>
</gene>
<dbReference type="AlphaFoldDB" id="A0A0P8XSN6"/>
<dbReference type="KEGG" id="dan:26515320"/>
<protein>
    <recommendedName>
        <fullName evidence="12">Ionotropic glutamate receptor C-terminal domain-containing protein</fullName>
    </recommendedName>
</protein>
<dbReference type="GeneID" id="26515320"/>
<dbReference type="InterPro" id="IPR052192">
    <property type="entry name" value="Insect_Ionotropic_Sensory_Rcpt"/>
</dbReference>
<dbReference type="CTD" id="3885628"/>
<keyword evidence="7" id="KW-0325">Glycoprotein</keyword>
<dbReference type="InParanoid" id="A0A0P8XSN6"/>
<sequence>MFLILAILMTSPIGATGSFVQPIQLAQFMDRIGRVYRLTAFTVASSSDAVDLSYLDGLYRELRSNTTNHFRLLPQMTATSEEDEELKFSAIQDEETMYLVFARNHTDSIVELQAKRARGRRYCKTIFFIRDPIGGTDLAYFFDLIWRLQFRSALVVVAMRRFYQMDPYPEIRIIRMRKLASYDPLHLFPLPNRNNFKGYRLRLPVQEDIPNTFWSLYSQRTKRHLDGLGGTLITQFMAHLNVSLDLYPLLVNGSSSLDLNTLNGLIIQNKIEMSPHLYDTLHPNSQVDYSYPYLMCDRCFMIPLDNAIPRNLYVFMPFRSYLWTCFILTLLILHFFYVRRLMKSSQIWAALGLPGADRRRSSNTKLSSLLSSSLILMGIFILVQSYTTRLTSFLTVTLTQKPAGTLEEILEMPNRILVVPSDVEIIVGSLGHSEEFKRKFSFADKHTFDLKRIAMDPEFIYPISRFRWKFFNNQQQFLRKKRFILTNICQGTFPFQYQLRIDSHFKDPLHQFQLRVRESALGRLWSSTSHHNAHLMGYLKDFSTLAELEETSRIRPLSITVLCPVFTLFLCGMLGSGIAFLFEIRHSLGCKKRGKPPPTNRNPGIIFKT</sequence>
<keyword evidence="3 8" id="KW-0812">Transmembrane</keyword>
<feature type="chain" id="PRO_5006154169" description="Ionotropic glutamate receptor C-terminal domain-containing protein" evidence="9">
    <location>
        <begin position="18"/>
        <end position="609"/>
    </location>
</feature>
<dbReference type="PANTHER" id="PTHR42643">
    <property type="entry name" value="IONOTROPIC RECEPTOR 20A-RELATED"/>
    <property type="match status" value="1"/>
</dbReference>
<dbReference type="PANTHER" id="PTHR42643:SF41">
    <property type="entry name" value="IONOTROPIC RECEPTOR 20A-RELATED"/>
    <property type="match status" value="1"/>
</dbReference>
<keyword evidence="2" id="KW-1003">Cell membrane</keyword>
<dbReference type="OrthoDB" id="8044407at2759"/>
<keyword evidence="4 8" id="KW-1133">Transmembrane helix</keyword>
<evidence type="ECO:0000256" key="8">
    <source>
        <dbReference type="SAM" id="Phobius"/>
    </source>
</evidence>
<comment type="subcellular location">
    <subcellularLocation>
        <location evidence="1">Cell membrane</location>
        <topology evidence="1">Multi-pass membrane protein</topology>
    </subcellularLocation>
</comment>
<feature type="transmembrane region" description="Helical" evidence="8">
    <location>
        <begin position="320"/>
        <end position="338"/>
    </location>
</feature>
<dbReference type="STRING" id="7217.A0A0P8XSN6"/>
<keyword evidence="5 8" id="KW-0472">Membrane</keyword>
<dbReference type="EMBL" id="CH902618">
    <property type="protein sequence ID" value="KPU77718.1"/>
    <property type="molecule type" value="Genomic_DNA"/>
</dbReference>
<feature type="transmembrane region" description="Helical" evidence="8">
    <location>
        <begin position="557"/>
        <end position="582"/>
    </location>
</feature>
<evidence type="ECO:0000256" key="2">
    <source>
        <dbReference type="ARBA" id="ARBA00022475"/>
    </source>
</evidence>
<accession>A0A0P8XSN6</accession>
<organism evidence="10 11">
    <name type="scientific">Drosophila ananassae</name>
    <name type="common">Fruit fly</name>
    <dbReference type="NCBI Taxonomy" id="7217"/>
    <lineage>
        <taxon>Eukaryota</taxon>
        <taxon>Metazoa</taxon>
        <taxon>Ecdysozoa</taxon>
        <taxon>Arthropoda</taxon>
        <taxon>Hexapoda</taxon>
        <taxon>Insecta</taxon>
        <taxon>Pterygota</taxon>
        <taxon>Neoptera</taxon>
        <taxon>Endopterygota</taxon>
        <taxon>Diptera</taxon>
        <taxon>Brachycera</taxon>
        <taxon>Muscomorpha</taxon>
        <taxon>Ephydroidea</taxon>
        <taxon>Drosophilidae</taxon>
        <taxon>Drosophila</taxon>
        <taxon>Sophophora</taxon>
    </lineage>
</organism>
<name>A0A0P8XSN6_DROAN</name>
<dbReference type="FunCoup" id="A0A0P8XSN6">
    <property type="interactions" value="13"/>
</dbReference>
<reference evidence="10 11" key="1">
    <citation type="journal article" date="2007" name="Nature">
        <title>Evolution of genes and genomes on the Drosophila phylogeny.</title>
        <authorList>
            <consortium name="Drosophila 12 Genomes Consortium"/>
            <person name="Clark A.G."/>
            <person name="Eisen M.B."/>
            <person name="Smith D.R."/>
            <person name="Bergman C.M."/>
            <person name="Oliver B."/>
            <person name="Markow T.A."/>
            <person name="Kaufman T.C."/>
            <person name="Kellis M."/>
            <person name="Gelbart W."/>
            <person name="Iyer V.N."/>
            <person name="Pollard D.A."/>
            <person name="Sackton T.B."/>
            <person name="Larracuente A.M."/>
            <person name="Singh N.D."/>
            <person name="Abad J.P."/>
            <person name="Abt D.N."/>
            <person name="Adryan B."/>
            <person name="Aguade M."/>
            <person name="Akashi H."/>
            <person name="Anderson W.W."/>
            <person name="Aquadro C.F."/>
            <person name="Ardell D.H."/>
            <person name="Arguello R."/>
            <person name="Artieri C.G."/>
            <person name="Barbash D.A."/>
            <person name="Barker D."/>
            <person name="Barsanti P."/>
            <person name="Batterham P."/>
            <person name="Batzoglou S."/>
            <person name="Begun D."/>
            <person name="Bhutkar A."/>
            <person name="Blanco E."/>
            <person name="Bosak S.A."/>
            <person name="Bradley R.K."/>
            <person name="Brand A.D."/>
            <person name="Brent M.R."/>
            <person name="Brooks A.N."/>
            <person name="Brown R.H."/>
            <person name="Butlin R.K."/>
            <person name="Caggese C."/>
            <person name="Calvi B.R."/>
            <person name="Bernardo de Carvalho A."/>
            <person name="Caspi A."/>
            <person name="Castrezana S."/>
            <person name="Celniker S.E."/>
            <person name="Chang J.L."/>
            <person name="Chapple C."/>
            <person name="Chatterji S."/>
            <person name="Chinwalla A."/>
            <person name="Civetta A."/>
            <person name="Clifton S.W."/>
            <person name="Comeron J.M."/>
            <person name="Costello J.C."/>
            <person name="Coyne J.A."/>
            <person name="Daub J."/>
            <person name="David R.G."/>
            <person name="Delcher A.L."/>
            <person name="Delehaunty K."/>
            <person name="Do C.B."/>
            <person name="Ebling H."/>
            <person name="Edwards K."/>
            <person name="Eickbush T."/>
            <person name="Evans J.D."/>
            <person name="Filipski A."/>
            <person name="Findeiss S."/>
            <person name="Freyhult E."/>
            <person name="Fulton L."/>
            <person name="Fulton R."/>
            <person name="Garcia A.C."/>
            <person name="Gardiner A."/>
            <person name="Garfield D.A."/>
            <person name="Garvin B.E."/>
            <person name="Gibson G."/>
            <person name="Gilbert D."/>
            <person name="Gnerre S."/>
            <person name="Godfrey J."/>
            <person name="Good R."/>
            <person name="Gotea V."/>
            <person name="Gravely B."/>
            <person name="Greenberg A.J."/>
            <person name="Griffiths-Jones S."/>
            <person name="Gross S."/>
            <person name="Guigo R."/>
            <person name="Gustafson E.A."/>
            <person name="Haerty W."/>
            <person name="Hahn M.W."/>
            <person name="Halligan D.L."/>
            <person name="Halpern A.L."/>
            <person name="Halter G.M."/>
            <person name="Han M.V."/>
            <person name="Heger A."/>
            <person name="Hillier L."/>
            <person name="Hinrichs A.S."/>
            <person name="Holmes I."/>
            <person name="Hoskins R.A."/>
            <person name="Hubisz M.J."/>
            <person name="Hultmark D."/>
            <person name="Huntley M.A."/>
            <person name="Jaffe D.B."/>
            <person name="Jagadeeshan S."/>
            <person name="Jeck W.R."/>
            <person name="Johnson J."/>
            <person name="Jones C.D."/>
            <person name="Jordan W.C."/>
            <person name="Karpen G.H."/>
            <person name="Kataoka E."/>
            <person name="Keightley P.D."/>
            <person name="Kheradpour P."/>
            <person name="Kirkness E.F."/>
            <person name="Koerich L.B."/>
            <person name="Kristiansen K."/>
            <person name="Kudrna D."/>
            <person name="Kulathinal R.J."/>
            <person name="Kumar S."/>
            <person name="Kwok R."/>
            <person name="Lander E."/>
            <person name="Langley C.H."/>
            <person name="Lapoint R."/>
            <person name="Lazzaro B.P."/>
            <person name="Lee S.J."/>
            <person name="Levesque L."/>
            <person name="Li R."/>
            <person name="Lin C.F."/>
            <person name="Lin M.F."/>
            <person name="Lindblad-Toh K."/>
            <person name="Llopart A."/>
            <person name="Long M."/>
            <person name="Low L."/>
            <person name="Lozovsky E."/>
            <person name="Lu J."/>
            <person name="Luo M."/>
            <person name="Machado C.A."/>
            <person name="Makalowski W."/>
            <person name="Marzo M."/>
            <person name="Matsuda M."/>
            <person name="Matzkin L."/>
            <person name="McAllister B."/>
            <person name="McBride C.S."/>
            <person name="McKernan B."/>
            <person name="McKernan K."/>
            <person name="Mendez-Lago M."/>
            <person name="Minx P."/>
            <person name="Mollenhauer M.U."/>
            <person name="Montooth K."/>
            <person name="Mount S.M."/>
            <person name="Mu X."/>
            <person name="Myers E."/>
            <person name="Negre B."/>
            <person name="Newfeld S."/>
            <person name="Nielsen R."/>
            <person name="Noor M.A."/>
            <person name="O'Grady P."/>
            <person name="Pachter L."/>
            <person name="Papaceit M."/>
            <person name="Parisi M.J."/>
            <person name="Parisi M."/>
            <person name="Parts L."/>
            <person name="Pedersen J.S."/>
            <person name="Pesole G."/>
            <person name="Phillippy A.M."/>
            <person name="Ponting C.P."/>
            <person name="Pop M."/>
            <person name="Porcelli D."/>
            <person name="Powell J.R."/>
            <person name="Prohaska S."/>
            <person name="Pruitt K."/>
            <person name="Puig M."/>
            <person name="Quesneville H."/>
            <person name="Ram K.R."/>
            <person name="Rand D."/>
            <person name="Rasmussen M.D."/>
            <person name="Reed L.K."/>
            <person name="Reenan R."/>
            <person name="Reily A."/>
            <person name="Remington K.A."/>
            <person name="Rieger T.T."/>
            <person name="Ritchie M.G."/>
            <person name="Robin C."/>
            <person name="Rogers Y.H."/>
            <person name="Rohde C."/>
            <person name="Rozas J."/>
            <person name="Rubenfield M.J."/>
            <person name="Ruiz A."/>
            <person name="Russo S."/>
            <person name="Salzberg S.L."/>
            <person name="Sanchez-Gracia A."/>
            <person name="Saranga D.J."/>
            <person name="Sato H."/>
            <person name="Schaeffer S.W."/>
            <person name="Schatz M.C."/>
            <person name="Schlenke T."/>
            <person name="Schwartz R."/>
            <person name="Segarra C."/>
            <person name="Singh R.S."/>
            <person name="Sirot L."/>
            <person name="Sirota M."/>
            <person name="Sisneros N.B."/>
            <person name="Smith C.D."/>
            <person name="Smith T.F."/>
            <person name="Spieth J."/>
            <person name="Stage D.E."/>
            <person name="Stark A."/>
            <person name="Stephan W."/>
            <person name="Strausberg R.L."/>
            <person name="Strempel S."/>
            <person name="Sturgill D."/>
            <person name="Sutton G."/>
            <person name="Sutton G.G."/>
            <person name="Tao W."/>
            <person name="Teichmann S."/>
            <person name="Tobari Y.N."/>
            <person name="Tomimura Y."/>
            <person name="Tsolas J.M."/>
            <person name="Valente V.L."/>
            <person name="Venter E."/>
            <person name="Venter J.C."/>
            <person name="Vicario S."/>
            <person name="Vieira F.G."/>
            <person name="Vilella A.J."/>
            <person name="Villasante A."/>
            <person name="Walenz B."/>
            <person name="Wang J."/>
            <person name="Wasserman M."/>
            <person name="Watts T."/>
            <person name="Wilson D."/>
            <person name="Wilson R.K."/>
            <person name="Wing R.A."/>
            <person name="Wolfner M.F."/>
            <person name="Wong A."/>
            <person name="Wong G.K."/>
            <person name="Wu C.I."/>
            <person name="Wu G."/>
            <person name="Yamamoto D."/>
            <person name="Yang H.P."/>
            <person name="Yang S.P."/>
            <person name="Yorke J.A."/>
            <person name="Yoshida K."/>
            <person name="Zdobnov E."/>
            <person name="Zhang P."/>
            <person name="Zhang Y."/>
            <person name="Zimin A.V."/>
            <person name="Baldwin J."/>
            <person name="Abdouelleil A."/>
            <person name="Abdulkadir J."/>
            <person name="Abebe A."/>
            <person name="Abera B."/>
            <person name="Abreu J."/>
            <person name="Acer S.C."/>
            <person name="Aftuck L."/>
            <person name="Alexander A."/>
            <person name="An P."/>
            <person name="Anderson E."/>
            <person name="Anderson S."/>
            <person name="Arachi H."/>
            <person name="Azer M."/>
            <person name="Bachantsang P."/>
            <person name="Barry A."/>
            <person name="Bayul T."/>
            <person name="Berlin A."/>
            <person name="Bessette D."/>
            <person name="Bloom T."/>
            <person name="Blye J."/>
            <person name="Boguslavskiy L."/>
            <person name="Bonnet C."/>
            <person name="Boukhgalter B."/>
            <person name="Bourzgui I."/>
            <person name="Brown A."/>
            <person name="Cahill P."/>
            <person name="Channer S."/>
            <person name="Cheshatsang Y."/>
            <person name="Chuda L."/>
            <person name="Citroen M."/>
            <person name="Collymore A."/>
            <person name="Cooke P."/>
            <person name="Costello M."/>
            <person name="D'Aco K."/>
            <person name="Daza R."/>
            <person name="De Haan G."/>
            <person name="DeGray S."/>
            <person name="DeMaso C."/>
            <person name="Dhargay N."/>
            <person name="Dooley K."/>
            <person name="Dooley E."/>
            <person name="Doricent M."/>
            <person name="Dorje P."/>
            <person name="Dorjee K."/>
            <person name="Dupes A."/>
            <person name="Elong R."/>
            <person name="Falk J."/>
            <person name="Farina A."/>
            <person name="Faro S."/>
            <person name="Ferguson D."/>
            <person name="Fisher S."/>
            <person name="Foley C.D."/>
            <person name="Franke A."/>
            <person name="Friedrich D."/>
            <person name="Gadbois L."/>
            <person name="Gearin G."/>
            <person name="Gearin C.R."/>
            <person name="Giannoukos G."/>
            <person name="Goode T."/>
            <person name="Graham J."/>
            <person name="Grandbois E."/>
            <person name="Grewal S."/>
            <person name="Gyaltsen K."/>
            <person name="Hafez N."/>
            <person name="Hagos B."/>
            <person name="Hall J."/>
            <person name="Henson C."/>
            <person name="Hollinger A."/>
            <person name="Honan T."/>
            <person name="Huard M.D."/>
            <person name="Hughes L."/>
            <person name="Hurhula B."/>
            <person name="Husby M.E."/>
            <person name="Kamat A."/>
            <person name="Kanga B."/>
            <person name="Kashin S."/>
            <person name="Khazanovich D."/>
            <person name="Kisner P."/>
            <person name="Lance K."/>
            <person name="Lara M."/>
            <person name="Lee W."/>
            <person name="Lennon N."/>
            <person name="Letendre F."/>
            <person name="LeVine R."/>
            <person name="Lipovsky A."/>
            <person name="Liu X."/>
            <person name="Liu J."/>
            <person name="Liu S."/>
            <person name="Lokyitsang T."/>
            <person name="Lokyitsang Y."/>
            <person name="Lubonja R."/>
            <person name="Lui A."/>
            <person name="MacDonald P."/>
            <person name="Magnisalis V."/>
            <person name="Maru K."/>
            <person name="Matthews C."/>
            <person name="McCusker W."/>
            <person name="McDonough S."/>
            <person name="Mehta T."/>
            <person name="Meldrim J."/>
            <person name="Meneus L."/>
            <person name="Mihai O."/>
            <person name="Mihalev A."/>
            <person name="Mihova T."/>
            <person name="Mittelman R."/>
            <person name="Mlenga V."/>
            <person name="Montmayeur A."/>
            <person name="Mulrain L."/>
            <person name="Navidi A."/>
            <person name="Naylor J."/>
            <person name="Negash T."/>
            <person name="Nguyen T."/>
            <person name="Nguyen N."/>
            <person name="Nicol R."/>
            <person name="Norbu C."/>
            <person name="Norbu N."/>
            <person name="Novod N."/>
            <person name="O'Neill B."/>
            <person name="Osman S."/>
            <person name="Markiewicz E."/>
            <person name="Oyono O.L."/>
            <person name="Patti C."/>
            <person name="Phunkhang P."/>
            <person name="Pierre F."/>
            <person name="Priest M."/>
            <person name="Raghuraman S."/>
            <person name="Rege F."/>
            <person name="Reyes R."/>
            <person name="Rise C."/>
            <person name="Rogov P."/>
            <person name="Ross K."/>
            <person name="Ryan E."/>
            <person name="Settipalli S."/>
            <person name="Shea T."/>
            <person name="Sherpa N."/>
            <person name="Shi L."/>
            <person name="Shih D."/>
            <person name="Sparrow T."/>
            <person name="Spaulding J."/>
            <person name="Stalker J."/>
            <person name="Stange-Thomann N."/>
            <person name="Stavropoulos S."/>
            <person name="Stone C."/>
            <person name="Strader C."/>
            <person name="Tesfaye S."/>
            <person name="Thomson T."/>
            <person name="Thoulutsang Y."/>
            <person name="Thoulutsang D."/>
            <person name="Topham K."/>
            <person name="Topping I."/>
            <person name="Tsamla T."/>
            <person name="Vassiliev H."/>
            <person name="Vo A."/>
            <person name="Wangchuk T."/>
            <person name="Wangdi T."/>
            <person name="Weiand M."/>
            <person name="Wilkinson J."/>
            <person name="Wilson A."/>
            <person name="Yadav S."/>
            <person name="Young G."/>
            <person name="Yu Q."/>
            <person name="Zembek L."/>
            <person name="Zhong D."/>
            <person name="Zimmer A."/>
            <person name="Zwirko Z."/>
            <person name="Jaffe D.B."/>
            <person name="Alvarez P."/>
            <person name="Brockman W."/>
            <person name="Butler J."/>
            <person name="Chin C."/>
            <person name="Gnerre S."/>
            <person name="Grabherr M."/>
            <person name="Kleber M."/>
            <person name="Mauceli E."/>
            <person name="MacCallum I."/>
        </authorList>
    </citation>
    <scope>NUCLEOTIDE SEQUENCE [LARGE SCALE GENOMIC DNA]</scope>
    <source>
        <strain evidence="11">Tucson 14024-0371.13</strain>
    </source>
</reference>
<evidence type="ECO:0000256" key="4">
    <source>
        <dbReference type="ARBA" id="ARBA00022989"/>
    </source>
</evidence>
<evidence type="ECO:0000256" key="1">
    <source>
        <dbReference type="ARBA" id="ARBA00004651"/>
    </source>
</evidence>
<feature type="transmembrane region" description="Helical" evidence="8">
    <location>
        <begin position="366"/>
        <end position="386"/>
    </location>
</feature>
<proteinExistence type="predicted"/>